<sequence length="520" mass="58172">MLVQDLERLVRWSKNRLIEMLTDASTDTKAIALQRETASILETDLRQNPKAILFFLSGKGPVGHVQKKLLEWYARAEDKARLRVSYETSSTAAHSIYIDRMVAFETLLTRWALKEQSFLVWADDNFEGERTVWEASPQVERLTTTIKDHAHEWFLRHVITPEFLANSPIQLMDMFLRERPDMMVLANLVLNLPKSKYTQEIEMHRNEAEQIRGGRDLAGYRLTNLERAVLAATVLLPAAGRLFRHGRAVYSEVRLARMYGRSEAQWTKTITDALLKKGNVDAPLAKELEAVLPQVAHAAAAPATATAVTSTVAPEVKTLWQTLSDALPILKVLDEFAIERIIRKGSNESHIKGQLLEEIMEAHIIPWLRKREAGFALGVAVPEGKTLEYIPGHTILSASERAPSQVTDGMIGYWDKDVFHILGIFEVKAGKRALSKPIQRGRNPASVFIDGKLTQVHMSPQSTKFFGIVTKGRRVDHLETQVTAAGFKFEAIAAPITNAELNSATKRLAELGAATVPKPP</sequence>
<reference evidence="1" key="1">
    <citation type="submission" date="2022-11" db="EMBL/GenBank/DDBJ databases">
        <authorList>
            <person name="Scott C."/>
            <person name="Bruce N."/>
        </authorList>
    </citation>
    <scope>NUCLEOTIDE SEQUENCE</scope>
</reference>
<name>A0A9P1GXU5_9PEZI</name>
<organism evidence="1 2">
    <name type="scientific">Parascedosporium putredinis</name>
    <dbReference type="NCBI Taxonomy" id="1442378"/>
    <lineage>
        <taxon>Eukaryota</taxon>
        <taxon>Fungi</taxon>
        <taxon>Dikarya</taxon>
        <taxon>Ascomycota</taxon>
        <taxon>Pezizomycotina</taxon>
        <taxon>Sordariomycetes</taxon>
        <taxon>Hypocreomycetidae</taxon>
        <taxon>Microascales</taxon>
        <taxon>Microascaceae</taxon>
        <taxon>Parascedosporium</taxon>
    </lineage>
</organism>
<dbReference type="EMBL" id="CALLCH030000004">
    <property type="protein sequence ID" value="CAI4212312.1"/>
    <property type="molecule type" value="Genomic_DNA"/>
</dbReference>
<dbReference type="Proteomes" id="UP000838763">
    <property type="component" value="Unassembled WGS sequence"/>
</dbReference>
<gene>
    <name evidence="1" type="ORF">PPNO1_LOCUS2079</name>
</gene>
<accession>A0A9P1GXU5</accession>
<evidence type="ECO:0000313" key="2">
    <source>
        <dbReference type="Proteomes" id="UP000838763"/>
    </source>
</evidence>
<evidence type="ECO:0000313" key="1">
    <source>
        <dbReference type="EMBL" id="CAI4212312.1"/>
    </source>
</evidence>
<dbReference type="AlphaFoldDB" id="A0A9P1GXU5"/>
<dbReference type="OrthoDB" id="5224075at2759"/>
<protein>
    <submittedName>
        <fullName evidence="1">Uncharacterized protein</fullName>
    </submittedName>
</protein>
<comment type="caution">
    <text evidence="1">The sequence shown here is derived from an EMBL/GenBank/DDBJ whole genome shotgun (WGS) entry which is preliminary data.</text>
</comment>
<keyword evidence="2" id="KW-1185">Reference proteome</keyword>
<proteinExistence type="predicted"/>